<feature type="compositionally biased region" description="Gly residues" evidence="1">
    <location>
        <begin position="17"/>
        <end position="26"/>
    </location>
</feature>
<accession>E7QND4</accession>
<organism evidence="2 3">
    <name type="scientific">Haladaptatus paucihalophilus DX253</name>
    <dbReference type="NCBI Taxonomy" id="797209"/>
    <lineage>
        <taxon>Archaea</taxon>
        <taxon>Methanobacteriati</taxon>
        <taxon>Methanobacteriota</taxon>
        <taxon>Stenosarchaea group</taxon>
        <taxon>Halobacteria</taxon>
        <taxon>Halobacteriales</taxon>
        <taxon>Haladaptataceae</taxon>
        <taxon>Haladaptatus</taxon>
    </lineage>
</organism>
<gene>
    <name evidence="2" type="ORF">ZOD2009_02260</name>
</gene>
<evidence type="ECO:0000313" key="3">
    <source>
        <dbReference type="Proteomes" id="UP000003751"/>
    </source>
</evidence>
<feature type="compositionally biased region" description="Polar residues" evidence="1">
    <location>
        <begin position="30"/>
        <end position="45"/>
    </location>
</feature>
<dbReference type="AlphaFoldDB" id="E7QND4"/>
<evidence type="ECO:0000313" key="2">
    <source>
        <dbReference type="EMBL" id="EFW93929.1"/>
    </source>
</evidence>
<comment type="caution">
    <text evidence="2">The sequence shown here is derived from an EMBL/GenBank/DDBJ whole genome shotgun (WGS) entry which is preliminary data.</text>
</comment>
<feature type="region of interest" description="Disordered" evidence="1">
    <location>
        <begin position="1"/>
        <end position="45"/>
    </location>
</feature>
<dbReference type="PATRIC" id="fig|797209.4.peg.441"/>
<evidence type="ECO:0000256" key="1">
    <source>
        <dbReference type="SAM" id="MobiDB-lite"/>
    </source>
</evidence>
<proteinExistence type="predicted"/>
<dbReference type="Proteomes" id="UP000003751">
    <property type="component" value="Unassembled WGS sequence"/>
</dbReference>
<protein>
    <submittedName>
        <fullName evidence="2">Uncharacterized protein</fullName>
    </submittedName>
</protein>
<name>E7QND4_HALPU</name>
<sequence>MSAANGERTAALAGRCGDTGGAGAGMGAASNPSEGGTNASGTEPR</sequence>
<reference evidence="2 3" key="1">
    <citation type="journal article" date="2014" name="ISME J.">
        <title>Trehalose/2-sulfotrehalose biosynthesis and glycine-betaine uptake are widely spread mechanisms for osmoadaptation in the Halobacteriales.</title>
        <authorList>
            <person name="Youssef N.H."/>
            <person name="Savage-Ashlock K.N."/>
            <person name="McCully A.L."/>
            <person name="Luedtke B."/>
            <person name="Shaw E.I."/>
            <person name="Hoff W.D."/>
            <person name="Elshahed M.S."/>
        </authorList>
    </citation>
    <scope>NUCLEOTIDE SEQUENCE [LARGE SCALE GENOMIC DNA]</scope>
    <source>
        <strain evidence="2 3">DX253</strain>
    </source>
</reference>
<dbReference type="EMBL" id="AEMG01000002">
    <property type="protein sequence ID" value="EFW93929.1"/>
    <property type="molecule type" value="Genomic_DNA"/>
</dbReference>